<organism evidence="5 6">
    <name type="scientific">Actinoplanes missouriensis (strain ATCC 14538 / DSM 43046 / CBS 188.64 / JCM 3121 / NBRC 102363 / NCIMB 12654 / NRRL B-3342 / UNCC 431)</name>
    <dbReference type="NCBI Taxonomy" id="512565"/>
    <lineage>
        <taxon>Bacteria</taxon>
        <taxon>Bacillati</taxon>
        <taxon>Actinomycetota</taxon>
        <taxon>Actinomycetes</taxon>
        <taxon>Micromonosporales</taxon>
        <taxon>Micromonosporaceae</taxon>
        <taxon>Actinoplanes</taxon>
    </lineage>
</organism>
<evidence type="ECO:0000313" key="6">
    <source>
        <dbReference type="Proteomes" id="UP000007882"/>
    </source>
</evidence>
<comment type="similarity">
    <text evidence="1">Belongs to the aldehyde dehydrogenase family.</text>
</comment>
<evidence type="ECO:0000256" key="3">
    <source>
        <dbReference type="ARBA" id="ARBA00023002"/>
    </source>
</evidence>
<dbReference type="Pfam" id="PF00171">
    <property type="entry name" value="Aldedh"/>
    <property type="match status" value="1"/>
</dbReference>
<accession>I0H4I6</accession>
<dbReference type="InterPro" id="IPR047110">
    <property type="entry name" value="GABD/Sad-like"/>
</dbReference>
<dbReference type="InterPro" id="IPR044148">
    <property type="entry name" value="ALDH_GabD1-like"/>
</dbReference>
<dbReference type="InterPro" id="IPR016163">
    <property type="entry name" value="Ald_DH_C"/>
</dbReference>
<dbReference type="Gene3D" id="3.40.309.10">
    <property type="entry name" value="Aldehyde Dehydrogenase, Chain A, domain 2"/>
    <property type="match status" value="1"/>
</dbReference>
<keyword evidence="6" id="KW-1185">Reference proteome</keyword>
<dbReference type="Gene3D" id="3.40.605.10">
    <property type="entry name" value="Aldehyde Dehydrogenase, Chain A, domain 1"/>
    <property type="match status" value="1"/>
</dbReference>
<reference evidence="5 6" key="1">
    <citation type="submission" date="2012-02" db="EMBL/GenBank/DDBJ databases">
        <title>Complete genome sequence of Actinoplanes missouriensis 431 (= NBRC 102363).</title>
        <authorList>
            <person name="Ohnishi Y."/>
            <person name="Ishikawa J."/>
            <person name="Sekine M."/>
            <person name="Hosoyama A."/>
            <person name="Harada T."/>
            <person name="Narita H."/>
            <person name="Hata T."/>
            <person name="Konno Y."/>
            <person name="Tutikane K."/>
            <person name="Fujita N."/>
            <person name="Horinouchi S."/>
            <person name="Hayakawa M."/>
        </authorList>
    </citation>
    <scope>NUCLEOTIDE SEQUENCE [LARGE SCALE GENOMIC DNA]</scope>
    <source>
        <strain evidence="6">ATCC 14538 / DSM 43046 / CBS 188.64 / JCM 3121 / NBRC 102363 / NCIMB 12654 / NRRL B-3342 / UNCC 431</strain>
    </source>
</reference>
<dbReference type="RefSeq" id="WP_014442818.1">
    <property type="nucleotide sequence ID" value="NC_017093.1"/>
</dbReference>
<keyword evidence="3" id="KW-0560">Oxidoreductase</keyword>
<dbReference type="SUPFAM" id="SSF53720">
    <property type="entry name" value="ALDH-like"/>
    <property type="match status" value="1"/>
</dbReference>
<dbReference type="PROSITE" id="PS00070">
    <property type="entry name" value="ALDEHYDE_DEHYDR_CYS"/>
    <property type="match status" value="1"/>
</dbReference>
<dbReference type="PANTHER" id="PTHR43217">
    <property type="entry name" value="SUCCINATE SEMIALDEHYDE DEHYDROGENASE [NAD(P)+] SAD"/>
    <property type="match status" value="1"/>
</dbReference>
<dbReference type="PATRIC" id="fig|512565.3.peg.2702"/>
<dbReference type="HOGENOM" id="CLU_005391_1_0_11"/>
<keyword evidence="2" id="KW-0521">NADP</keyword>
<dbReference type="eggNOG" id="COG1012">
    <property type="taxonomic scope" value="Bacteria"/>
</dbReference>
<dbReference type="FunFam" id="3.40.605.10:FF:000012">
    <property type="entry name" value="NAD-dependent succinate-semialdehyde dehydrogenase"/>
    <property type="match status" value="1"/>
</dbReference>
<protein>
    <submittedName>
        <fullName evidence="5">Putative aldehyde dehydrogenase</fullName>
    </submittedName>
</protein>
<dbReference type="KEGG" id="ams:AMIS_27030"/>
<dbReference type="CDD" id="cd07100">
    <property type="entry name" value="ALDH_SSADH1_GabD1"/>
    <property type="match status" value="1"/>
</dbReference>
<proteinExistence type="inferred from homology"/>
<dbReference type="InterPro" id="IPR016162">
    <property type="entry name" value="Ald_DH_N"/>
</dbReference>
<evidence type="ECO:0000256" key="2">
    <source>
        <dbReference type="ARBA" id="ARBA00022857"/>
    </source>
</evidence>
<dbReference type="GO" id="GO:0004777">
    <property type="term" value="F:succinate-semialdehyde dehydrogenase (NAD+) activity"/>
    <property type="evidence" value="ECO:0007669"/>
    <property type="project" value="TreeGrafter"/>
</dbReference>
<name>I0H4I6_ACTM4</name>
<gene>
    <name evidence="5" type="ordered locus">AMIS_27030</name>
</gene>
<evidence type="ECO:0000259" key="4">
    <source>
        <dbReference type="Pfam" id="PF00171"/>
    </source>
</evidence>
<dbReference type="InterPro" id="IPR016160">
    <property type="entry name" value="Ald_DH_CS_CYS"/>
</dbReference>
<sequence length="446" mass="47261">MSLYAVTDPRTLEELQSYPTAADWQIEAAIDGAHTAYRNWGRSTGTAERAALLLEVARLYTERADELARTVGLEMGKDFDQALAEVHFSAAIYQYYAASAEAFLADEHIEPYAGGGTAVIRRSALGALLGIMPWNFPHYQVARFAAPNLAAGNTIVLKHAPQCPASAAAIQRIFQDAGFPTGAYVNVYATDDQVARIIADPRVQGVSLTGSERAGSAVAEIAGRHLKKVVLELGGSDPFIVLDTADMAATIEAALIGRLGNNGQACNAAKRIIVADHLYDDFAAGFTAAMLGAGSLPLASVEAAERLDRQVADAVAGGARLASAGERDGAFFPCSVLTEVDPRSAAHREEFFGPVAMLFRARDEDHAVEIANDTPFGLGAYVFSSDAQQAARVADRIEAGMVFVNSAGAVGVELPFGGIKRSGFGRELGRLGINEFVNRKLIRTVG</sequence>
<dbReference type="PANTHER" id="PTHR43217:SF2">
    <property type="entry name" value="SUCCINATE-SEMIALDEHYDE DEHYDROGENASE [NADP(+)]"/>
    <property type="match status" value="1"/>
</dbReference>
<feature type="domain" description="Aldehyde dehydrogenase" evidence="4">
    <location>
        <begin position="4"/>
        <end position="441"/>
    </location>
</feature>
<dbReference type="InterPro" id="IPR015590">
    <property type="entry name" value="Aldehyde_DH_dom"/>
</dbReference>
<dbReference type="Proteomes" id="UP000007882">
    <property type="component" value="Chromosome"/>
</dbReference>
<dbReference type="GO" id="GO:0004030">
    <property type="term" value="F:aldehyde dehydrogenase [NAD(P)+] activity"/>
    <property type="evidence" value="ECO:0007669"/>
    <property type="project" value="InterPro"/>
</dbReference>
<evidence type="ECO:0000256" key="1">
    <source>
        <dbReference type="ARBA" id="ARBA00009986"/>
    </source>
</evidence>
<dbReference type="OrthoDB" id="3955596at2"/>
<dbReference type="AlphaFoldDB" id="I0H4I6"/>
<dbReference type="STRING" id="512565.AMIS_27030"/>
<dbReference type="EMBL" id="AP012319">
    <property type="protein sequence ID" value="BAL87923.1"/>
    <property type="molecule type" value="Genomic_DNA"/>
</dbReference>
<dbReference type="InterPro" id="IPR016161">
    <property type="entry name" value="Ald_DH/histidinol_DH"/>
</dbReference>
<evidence type="ECO:0000313" key="5">
    <source>
        <dbReference type="EMBL" id="BAL87923.1"/>
    </source>
</evidence>